<dbReference type="SUPFAM" id="SSF46785">
    <property type="entry name" value="Winged helix' DNA-binding domain"/>
    <property type="match status" value="1"/>
</dbReference>
<dbReference type="InterPro" id="IPR055859">
    <property type="entry name" value="DUF7436"/>
</dbReference>
<evidence type="ECO:0000259" key="1">
    <source>
        <dbReference type="Pfam" id="PF01978"/>
    </source>
</evidence>
<dbReference type="AlphaFoldDB" id="A0A1I4NR91"/>
<name>A0A1I4NR91_9EURY</name>
<dbReference type="InterPro" id="IPR051797">
    <property type="entry name" value="TrmB-like"/>
</dbReference>
<dbReference type="PANTHER" id="PTHR34293">
    <property type="entry name" value="HTH-TYPE TRANSCRIPTIONAL REGULATOR TRMBL2"/>
    <property type="match status" value="1"/>
</dbReference>
<dbReference type="EMBL" id="FOUJ01000001">
    <property type="protein sequence ID" value="SFM18038.1"/>
    <property type="molecule type" value="Genomic_DNA"/>
</dbReference>
<dbReference type="Pfam" id="PF01978">
    <property type="entry name" value="TrmB"/>
    <property type="match status" value="1"/>
</dbReference>
<feature type="domain" description="DUF7436" evidence="2">
    <location>
        <begin position="115"/>
        <end position="278"/>
    </location>
</feature>
<organism evidence="3 4">
    <name type="scientific">Methanolobus profundi</name>
    <dbReference type="NCBI Taxonomy" id="487685"/>
    <lineage>
        <taxon>Archaea</taxon>
        <taxon>Methanobacteriati</taxon>
        <taxon>Methanobacteriota</taxon>
        <taxon>Stenosarchaea group</taxon>
        <taxon>Methanomicrobia</taxon>
        <taxon>Methanosarcinales</taxon>
        <taxon>Methanosarcinaceae</taxon>
        <taxon>Methanolobus</taxon>
    </lineage>
</organism>
<evidence type="ECO:0000313" key="3">
    <source>
        <dbReference type="EMBL" id="SFM18038.1"/>
    </source>
</evidence>
<protein>
    <submittedName>
        <fullName evidence="3">Sugar-specific transcriptional regulator TrmB</fullName>
    </submittedName>
</protein>
<dbReference type="RefSeq" id="WP_091931973.1">
    <property type="nucleotide sequence ID" value="NZ_FOUJ01000001.1"/>
</dbReference>
<dbReference type="OrthoDB" id="202962at2157"/>
<reference evidence="4" key="1">
    <citation type="submission" date="2016-10" db="EMBL/GenBank/DDBJ databases">
        <authorList>
            <person name="Varghese N."/>
            <person name="Submissions S."/>
        </authorList>
    </citation>
    <scope>NUCLEOTIDE SEQUENCE [LARGE SCALE GENOMIC DNA]</scope>
    <source>
        <strain evidence="4">Mob M</strain>
    </source>
</reference>
<gene>
    <name evidence="3" type="ORF">SAMN04488696_0217</name>
</gene>
<dbReference type="InterPro" id="IPR036388">
    <property type="entry name" value="WH-like_DNA-bd_sf"/>
</dbReference>
<dbReference type="InterPro" id="IPR036390">
    <property type="entry name" value="WH_DNA-bd_sf"/>
</dbReference>
<keyword evidence="4" id="KW-1185">Reference proteome</keyword>
<evidence type="ECO:0000259" key="2">
    <source>
        <dbReference type="Pfam" id="PF24217"/>
    </source>
</evidence>
<dbReference type="Proteomes" id="UP000198535">
    <property type="component" value="Unassembled WGS sequence"/>
</dbReference>
<dbReference type="Pfam" id="PF24217">
    <property type="entry name" value="DUF7436"/>
    <property type="match status" value="1"/>
</dbReference>
<dbReference type="STRING" id="487685.SAMN04488696_0217"/>
<proteinExistence type="predicted"/>
<dbReference type="InterPro" id="IPR002831">
    <property type="entry name" value="Tscrpt_reg_TrmB_N"/>
</dbReference>
<dbReference type="Gene3D" id="1.10.10.10">
    <property type="entry name" value="Winged helix-like DNA-binding domain superfamily/Winged helix DNA-binding domain"/>
    <property type="match status" value="1"/>
</dbReference>
<evidence type="ECO:0000313" key="4">
    <source>
        <dbReference type="Proteomes" id="UP000198535"/>
    </source>
</evidence>
<feature type="domain" description="Transcription regulator TrmB N-terminal" evidence="1">
    <location>
        <begin position="7"/>
        <end position="73"/>
    </location>
</feature>
<accession>A0A1I4NR91</accession>
<sequence>MDTERELRDLGLTKYEASAYSTLLKEGVSGAQELSRKSEIPVGKIYEVLSNLNNMGLVEFQRSRPRQYRAVKPTIALNNLYSKKEEESRNELENFKLRVADLETKLSDISQPDHTEIQFWSTLIGEEDIIKNIKSMLDETEMEIVHVKPGRIAEMLQDQKCVDPKTLIPTVIDEFVKAAEKGIKIKTIVPEDMFTIAMKEKFEQIHDPNTRTMIKKNMEVRVLECEYDFILIDEYITYIPIPEPLQPKKLFGELKVYDREYAGKLRDKFEDLWLRAEKVNINL</sequence>
<dbReference type="PANTHER" id="PTHR34293:SF1">
    <property type="entry name" value="HTH-TYPE TRANSCRIPTIONAL REGULATOR TRMBL2"/>
    <property type="match status" value="1"/>
</dbReference>